<evidence type="ECO:0000256" key="2">
    <source>
        <dbReference type="ARBA" id="ARBA00009626"/>
    </source>
</evidence>
<reference evidence="11" key="1">
    <citation type="journal article" date="2022" name="G3 (Bethesda)">
        <title>High quality genome of the basidiomycete yeast Dioszegia hungarica PDD-24b-2 isolated from cloud water.</title>
        <authorList>
            <person name="Jarrige D."/>
            <person name="Haridas S."/>
            <person name="Bleykasten-Grosshans C."/>
            <person name="Joly M."/>
            <person name="Nadalig T."/>
            <person name="Sancelme M."/>
            <person name="Vuilleumier S."/>
            <person name="Grigoriev I.V."/>
            <person name="Amato P."/>
            <person name="Bringel F."/>
        </authorList>
    </citation>
    <scope>NUCLEOTIDE SEQUENCE</scope>
    <source>
        <strain evidence="11">PDD-24b-2</strain>
    </source>
</reference>
<evidence type="ECO:0000256" key="8">
    <source>
        <dbReference type="RuleBase" id="RU364141"/>
    </source>
</evidence>
<comment type="subunit">
    <text evidence="8">Component of the Mediator complex.</text>
</comment>
<name>A0AA38H9T3_9TREE</name>
<keyword evidence="4 8" id="KW-0805">Transcription regulation</keyword>
<evidence type="ECO:0000256" key="5">
    <source>
        <dbReference type="ARBA" id="ARBA00023163"/>
    </source>
</evidence>
<proteinExistence type="inferred from homology"/>
<comment type="caution">
    <text evidence="11">The sequence shown here is derived from an EMBL/GenBank/DDBJ whole genome shotgun (WGS) entry which is preliminary data.</text>
</comment>
<evidence type="ECO:0000256" key="1">
    <source>
        <dbReference type="ARBA" id="ARBA00004123"/>
    </source>
</evidence>
<evidence type="ECO:0000313" key="11">
    <source>
        <dbReference type="EMBL" id="KAI9636968.1"/>
    </source>
</evidence>
<dbReference type="Proteomes" id="UP001164286">
    <property type="component" value="Unassembled WGS sequence"/>
</dbReference>
<evidence type="ECO:0000256" key="9">
    <source>
        <dbReference type="SAM" id="Coils"/>
    </source>
</evidence>
<evidence type="ECO:0000313" key="12">
    <source>
        <dbReference type="Proteomes" id="UP001164286"/>
    </source>
</evidence>
<evidence type="ECO:0000256" key="4">
    <source>
        <dbReference type="ARBA" id="ARBA00023015"/>
    </source>
</evidence>
<evidence type="ECO:0000256" key="7">
    <source>
        <dbReference type="ARBA" id="ARBA00031257"/>
    </source>
</evidence>
<feature type="compositionally biased region" description="Basic and acidic residues" evidence="10">
    <location>
        <begin position="220"/>
        <end position="230"/>
    </location>
</feature>
<sequence>MAHAPINEGVPAPGNSDAPLRTQLLSNLTTQTHLLSTLFTLLASPPPSSSASSETIQTLYSSLLHSTYDLEGLVDEAYAHQEAYARLMALKEEAKGLEGEVRGALRALEGGVGELEGMVREGRKVRESIERSENEPLSSSTLLATAQNLASHSSAPISALLAPQDQAQYMPWPTEGAMRAGLLFMMGGSMSGVGDLGKIGDEIVDASKMDVDPVQPQHQAVHEEDTRRYDPNAVFQLELNSDSEEDD</sequence>
<keyword evidence="8" id="KW-0010">Activator</keyword>
<organism evidence="11 12">
    <name type="scientific">Dioszegia hungarica</name>
    <dbReference type="NCBI Taxonomy" id="4972"/>
    <lineage>
        <taxon>Eukaryota</taxon>
        <taxon>Fungi</taxon>
        <taxon>Dikarya</taxon>
        <taxon>Basidiomycota</taxon>
        <taxon>Agaricomycotina</taxon>
        <taxon>Tremellomycetes</taxon>
        <taxon>Tremellales</taxon>
        <taxon>Bulleribasidiaceae</taxon>
        <taxon>Dioszegia</taxon>
    </lineage>
</organism>
<evidence type="ECO:0000256" key="6">
    <source>
        <dbReference type="ARBA" id="ARBA00023242"/>
    </source>
</evidence>
<keyword evidence="5 8" id="KW-0804">Transcription</keyword>
<comment type="similarity">
    <text evidence="2 8">Belongs to the Mediator complex subunit 4 family.</text>
</comment>
<dbReference type="PANTHER" id="PTHR13208">
    <property type="entry name" value="MEDIATOR OF RNA POLYMERASE II TRANSCRIPTION SUBUNIT 4"/>
    <property type="match status" value="1"/>
</dbReference>
<dbReference type="GO" id="GO:0016592">
    <property type="term" value="C:mediator complex"/>
    <property type="evidence" value="ECO:0007669"/>
    <property type="project" value="InterPro"/>
</dbReference>
<dbReference type="GO" id="GO:0003712">
    <property type="term" value="F:transcription coregulator activity"/>
    <property type="evidence" value="ECO:0007669"/>
    <property type="project" value="InterPro"/>
</dbReference>
<protein>
    <recommendedName>
        <fullName evidence="3 8">Mediator of RNA polymerase II transcription subunit 4</fullName>
    </recommendedName>
    <alternativeName>
        <fullName evidence="7 8">Mediator complex subunit 4</fullName>
    </alternativeName>
</protein>
<comment type="function">
    <text evidence="8">Component of the Mediator complex, a coactivator involved in the regulated transcription of nearly all RNA polymerase II-dependent genes. Mediator functions as a bridge to convey information from gene-specific regulatory proteins to the basal RNA polymerase II transcription machinery. Mediator is recruited to promoters by direct interactions with regulatory proteins and serves as a scaffold for the assembly of a functional preinitiation complex with RNA polymerase II and the general transcription factors.</text>
</comment>
<evidence type="ECO:0000256" key="10">
    <source>
        <dbReference type="SAM" id="MobiDB-lite"/>
    </source>
</evidence>
<evidence type="ECO:0000256" key="3">
    <source>
        <dbReference type="ARBA" id="ARBA00020629"/>
    </source>
</evidence>
<feature type="coiled-coil region" evidence="9">
    <location>
        <begin position="80"/>
        <end position="107"/>
    </location>
</feature>
<accession>A0AA38H9T3</accession>
<dbReference type="EMBL" id="JAKWFO010000005">
    <property type="protein sequence ID" value="KAI9636968.1"/>
    <property type="molecule type" value="Genomic_DNA"/>
</dbReference>
<comment type="subcellular location">
    <subcellularLocation>
        <location evidence="1 8">Nucleus</location>
    </subcellularLocation>
</comment>
<keyword evidence="9" id="KW-0175">Coiled coil</keyword>
<keyword evidence="12" id="KW-1185">Reference proteome</keyword>
<dbReference type="GO" id="GO:0070847">
    <property type="term" value="C:core mediator complex"/>
    <property type="evidence" value="ECO:0007669"/>
    <property type="project" value="TreeGrafter"/>
</dbReference>
<dbReference type="Pfam" id="PF10018">
    <property type="entry name" value="Med4"/>
    <property type="match status" value="1"/>
</dbReference>
<dbReference type="PANTHER" id="PTHR13208:SF2">
    <property type="entry name" value="MEDIATOR OF RNA POLYMERASE II TRANSCRIPTION SUBUNIT 4"/>
    <property type="match status" value="1"/>
</dbReference>
<dbReference type="GO" id="GO:0006357">
    <property type="term" value="P:regulation of transcription by RNA polymerase II"/>
    <property type="evidence" value="ECO:0007669"/>
    <property type="project" value="InterPro"/>
</dbReference>
<dbReference type="InterPro" id="IPR019258">
    <property type="entry name" value="Mediator_Med4"/>
</dbReference>
<dbReference type="AlphaFoldDB" id="A0AA38H9T3"/>
<gene>
    <name evidence="8" type="primary">MED4</name>
    <name evidence="11" type="ORF">MKK02DRAFT_45675</name>
</gene>
<feature type="region of interest" description="Disordered" evidence="10">
    <location>
        <begin position="210"/>
        <end position="231"/>
    </location>
</feature>
<keyword evidence="6 8" id="KW-0539">Nucleus</keyword>